<dbReference type="InterPro" id="IPR023796">
    <property type="entry name" value="Serpin_dom"/>
</dbReference>
<dbReference type="InterPro" id="IPR042178">
    <property type="entry name" value="Serpin_sf_1"/>
</dbReference>
<dbReference type="SUPFAM" id="SSF56574">
    <property type="entry name" value="Serpins"/>
    <property type="match status" value="1"/>
</dbReference>
<evidence type="ECO:0000256" key="1">
    <source>
        <dbReference type="RuleBase" id="RU000411"/>
    </source>
</evidence>
<dbReference type="EMBL" id="CP048286">
    <property type="protein sequence ID" value="QHW33730.1"/>
    <property type="molecule type" value="Genomic_DNA"/>
</dbReference>
<dbReference type="PROSITE" id="PS51257">
    <property type="entry name" value="PROKAR_LIPOPROTEIN"/>
    <property type="match status" value="1"/>
</dbReference>
<dbReference type="CDD" id="cd19588">
    <property type="entry name" value="serpin_miropin-like"/>
    <property type="match status" value="1"/>
</dbReference>
<dbReference type="PANTHER" id="PTHR11461:SF211">
    <property type="entry name" value="GH10112P-RELATED"/>
    <property type="match status" value="1"/>
</dbReference>
<dbReference type="AlphaFoldDB" id="A0A6C0P5B2"/>
<dbReference type="InterPro" id="IPR042185">
    <property type="entry name" value="Serpin_sf_2"/>
</dbReference>
<sequence length="421" mass="45428">MGIYARMIKPNAVLLAAASMIGLLGGCGESADGPRFAAKDVHAEQVKSDNSFALRMAQPLLEEAAVSKRNVAFSPLSVSFALSMLLNGAKGETREELLALLGAKGITEESLHAGNEVLLDLLQHADPAVEVRIADAIWTKKGVRLQSEFKKKLQTFYAAEVHAIDFSKPAAAQTINRWVSKQTGGHIDQMVNSSDLANAEMVLMNAIYFNGTWQLPFEASGTSTQPFHLTEDTMVNVPMMRQRDKFAHLTTAEYKAVRLPYGSGQWGMIVVLPEPGVTLQRAEETFLSDPSPWQDGFDEGVSDTLLQLPKFTFKTSKKLREVLEGLGMKISFDPSAADFSGMTDNGSKGLFVSDVLQKAFISVDELGTKAAAATKIDVTGSSAPPPEAFEFIADRPFFFAIEDRTTGTLAFLGAVANPGAG</sequence>
<dbReference type="PROSITE" id="PS00284">
    <property type="entry name" value="SERPIN"/>
    <property type="match status" value="1"/>
</dbReference>
<dbReference type="Pfam" id="PF00079">
    <property type="entry name" value="Serpin"/>
    <property type="match status" value="1"/>
</dbReference>
<proteinExistence type="inferred from homology"/>
<name>A0A6C0P5B2_9BACL</name>
<evidence type="ECO:0000313" key="3">
    <source>
        <dbReference type="EMBL" id="QHW33730.1"/>
    </source>
</evidence>
<keyword evidence="4" id="KW-1185">Reference proteome</keyword>
<accession>A0A6C0P5B2</accession>
<dbReference type="GO" id="GO:0005615">
    <property type="term" value="C:extracellular space"/>
    <property type="evidence" value="ECO:0007669"/>
    <property type="project" value="InterPro"/>
</dbReference>
<dbReference type="InterPro" id="IPR000215">
    <property type="entry name" value="Serpin_fam"/>
</dbReference>
<protein>
    <submittedName>
        <fullName evidence="3">Serpin family protein</fullName>
    </submittedName>
</protein>
<dbReference type="SMART" id="SM00093">
    <property type="entry name" value="SERPIN"/>
    <property type="match status" value="1"/>
</dbReference>
<dbReference type="PANTHER" id="PTHR11461">
    <property type="entry name" value="SERINE PROTEASE INHIBITOR, SERPIN"/>
    <property type="match status" value="1"/>
</dbReference>
<gene>
    <name evidence="3" type="ORF">GZH47_24980</name>
</gene>
<dbReference type="RefSeq" id="WP_162643728.1">
    <property type="nucleotide sequence ID" value="NZ_CP048286.1"/>
</dbReference>
<dbReference type="Gene3D" id="2.30.39.10">
    <property type="entry name" value="Alpha-1-antitrypsin, domain 1"/>
    <property type="match status" value="1"/>
</dbReference>
<dbReference type="GO" id="GO:0004867">
    <property type="term" value="F:serine-type endopeptidase inhibitor activity"/>
    <property type="evidence" value="ECO:0007669"/>
    <property type="project" value="InterPro"/>
</dbReference>
<dbReference type="KEGG" id="prz:GZH47_24980"/>
<evidence type="ECO:0000259" key="2">
    <source>
        <dbReference type="SMART" id="SM00093"/>
    </source>
</evidence>
<organism evidence="3 4">
    <name type="scientific">Paenibacillus rhizovicinus</name>
    <dbReference type="NCBI Taxonomy" id="2704463"/>
    <lineage>
        <taxon>Bacteria</taxon>
        <taxon>Bacillati</taxon>
        <taxon>Bacillota</taxon>
        <taxon>Bacilli</taxon>
        <taxon>Bacillales</taxon>
        <taxon>Paenibacillaceae</taxon>
        <taxon>Paenibacillus</taxon>
    </lineage>
</organism>
<dbReference type="Proteomes" id="UP000479114">
    <property type="component" value="Chromosome"/>
</dbReference>
<dbReference type="Gene3D" id="3.30.497.10">
    <property type="entry name" value="Antithrombin, subunit I, domain 2"/>
    <property type="match status" value="1"/>
</dbReference>
<dbReference type="InterPro" id="IPR023795">
    <property type="entry name" value="Serpin_CS"/>
</dbReference>
<comment type="similarity">
    <text evidence="1">Belongs to the serpin family.</text>
</comment>
<reference evidence="3 4" key="1">
    <citation type="submission" date="2020-02" db="EMBL/GenBank/DDBJ databases">
        <title>Paenibacillus sp. nov., isolated from rhizosphere soil of tomato.</title>
        <authorList>
            <person name="Weon H.-Y."/>
            <person name="Lee S.A."/>
        </authorList>
    </citation>
    <scope>NUCLEOTIDE SEQUENCE [LARGE SCALE GENOMIC DNA]</scope>
    <source>
        <strain evidence="3 4">14171R-81</strain>
    </source>
</reference>
<dbReference type="InterPro" id="IPR036186">
    <property type="entry name" value="Serpin_sf"/>
</dbReference>
<feature type="domain" description="Serpin" evidence="2">
    <location>
        <begin position="58"/>
        <end position="418"/>
    </location>
</feature>
<evidence type="ECO:0000313" key="4">
    <source>
        <dbReference type="Proteomes" id="UP000479114"/>
    </source>
</evidence>